<organism evidence="1 2">
    <name type="scientific">Auriscalpium vulgare</name>
    <dbReference type="NCBI Taxonomy" id="40419"/>
    <lineage>
        <taxon>Eukaryota</taxon>
        <taxon>Fungi</taxon>
        <taxon>Dikarya</taxon>
        <taxon>Basidiomycota</taxon>
        <taxon>Agaricomycotina</taxon>
        <taxon>Agaricomycetes</taxon>
        <taxon>Russulales</taxon>
        <taxon>Auriscalpiaceae</taxon>
        <taxon>Auriscalpium</taxon>
    </lineage>
</organism>
<dbReference type="EMBL" id="MU275838">
    <property type="protein sequence ID" value="KAI0054045.1"/>
    <property type="molecule type" value="Genomic_DNA"/>
</dbReference>
<protein>
    <submittedName>
        <fullName evidence="1">Uncharacterized protein</fullName>
    </submittedName>
</protein>
<gene>
    <name evidence="1" type="ORF">FA95DRAFT_1551843</name>
</gene>
<evidence type="ECO:0000313" key="1">
    <source>
        <dbReference type="EMBL" id="KAI0054045.1"/>
    </source>
</evidence>
<comment type="caution">
    <text evidence="1">The sequence shown here is derived from an EMBL/GenBank/DDBJ whole genome shotgun (WGS) entry which is preliminary data.</text>
</comment>
<dbReference type="Proteomes" id="UP000814033">
    <property type="component" value="Unassembled WGS sequence"/>
</dbReference>
<name>A0ACB8SDM7_9AGAM</name>
<sequence>MVEDNWGALAKAHVRGVLGKTGATSVAALWAEKSDREMKHLPPPQNAYAGRSVEVRNGDIAHALDVLQGTLAKNNVFAELKRAARHEKKGYKRRRLSSERWRRRFAEEVRKKVQLVNEIRARGA</sequence>
<evidence type="ECO:0000313" key="2">
    <source>
        <dbReference type="Proteomes" id="UP000814033"/>
    </source>
</evidence>
<reference evidence="1" key="1">
    <citation type="submission" date="2021-02" db="EMBL/GenBank/DDBJ databases">
        <authorList>
            <consortium name="DOE Joint Genome Institute"/>
            <person name="Ahrendt S."/>
            <person name="Looney B.P."/>
            <person name="Miyauchi S."/>
            <person name="Morin E."/>
            <person name="Drula E."/>
            <person name="Courty P.E."/>
            <person name="Chicoki N."/>
            <person name="Fauchery L."/>
            <person name="Kohler A."/>
            <person name="Kuo A."/>
            <person name="Labutti K."/>
            <person name="Pangilinan J."/>
            <person name="Lipzen A."/>
            <person name="Riley R."/>
            <person name="Andreopoulos W."/>
            <person name="He G."/>
            <person name="Johnson J."/>
            <person name="Barry K.W."/>
            <person name="Grigoriev I.V."/>
            <person name="Nagy L."/>
            <person name="Hibbett D."/>
            <person name="Henrissat B."/>
            <person name="Matheny P.B."/>
            <person name="Labbe J."/>
            <person name="Martin F."/>
        </authorList>
    </citation>
    <scope>NUCLEOTIDE SEQUENCE</scope>
    <source>
        <strain evidence="1">FP105234-sp</strain>
    </source>
</reference>
<reference evidence="1" key="2">
    <citation type="journal article" date="2022" name="New Phytol.">
        <title>Evolutionary transition to the ectomycorrhizal habit in the genomes of a hyperdiverse lineage of mushroom-forming fungi.</title>
        <authorList>
            <person name="Looney B."/>
            <person name="Miyauchi S."/>
            <person name="Morin E."/>
            <person name="Drula E."/>
            <person name="Courty P.E."/>
            <person name="Kohler A."/>
            <person name="Kuo A."/>
            <person name="LaButti K."/>
            <person name="Pangilinan J."/>
            <person name="Lipzen A."/>
            <person name="Riley R."/>
            <person name="Andreopoulos W."/>
            <person name="He G."/>
            <person name="Johnson J."/>
            <person name="Nolan M."/>
            <person name="Tritt A."/>
            <person name="Barry K.W."/>
            <person name="Grigoriev I.V."/>
            <person name="Nagy L.G."/>
            <person name="Hibbett D."/>
            <person name="Henrissat B."/>
            <person name="Matheny P.B."/>
            <person name="Labbe J."/>
            <person name="Martin F.M."/>
        </authorList>
    </citation>
    <scope>NUCLEOTIDE SEQUENCE</scope>
    <source>
        <strain evidence="1">FP105234-sp</strain>
    </source>
</reference>
<accession>A0ACB8SDM7</accession>
<proteinExistence type="predicted"/>
<keyword evidence="2" id="KW-1185">Reference proteome</keyword>